<evidence type="ECO:0000256" key="3">
    <source>
        <dbReference type="ARBA" id="ARBA00011882"/>
    </source>
</evidence>
<keyword evidence="8" id="KW-0249">Electron transport</keyword>
<evidence type="ECO:0000256" key="4">
    <source>
        <dbReference type="ARBA" id="ARBA00017290"/>
    </source>
</evidence>
<evidence type="ECO:0000259" key="12">
    <source>
        <dbReference type="Pfam" id="PF00127"/>
    </source>
</evidence>
<dbReference type="Gene3D" id="2.60.40.420">
    <property type="entry name" value="Cupredoxins - blue copper proteins"/>
    <property type="match status" value="3"/>
</dbReference>
<evidence type="ECO:0000256" key="7">
    <source>
        <dbReference type="ARBA" id="ARBA00022737"/>
    </source>
</evidence>
<dbReference type="FunFam" id="2.60.40.420:FF:000093">
    <property type="entry name" value="Copper-containing nitrite reductase"/>
    <property type="match status" value="1"/>
</dbReference>
<dbReference type="Pfam" id="PF07732">
    <property type="entry name" value="Cu-oxidase_3"/>
    <property type="match status" value="1"/>
</dbReference>
<name>A0A381SRC5_9ZZZZ</name>
<keyword evidence="10" id="KW-0186">Copper</keyword>
<dbReference type="PANTHER" id="PTHR11709:SF394">
    <property type="entry name" value="FI03373P-RELATED"/>
    <property type="match status" value="1"/>
</dbReference>
<evidence type="ECO:0000313" key="14">
    <source>
        <dbReference type="EMBL" id="SVA06540.1"/>
    </source>
</evidence>
<dbReference type="InterPro" id="IPR000923">
    <property type="entry name" value="BlueCu_1"/>
</dbReference>
<keyword evidence="6" id="KW-0479">Metal-binding</keyword>
<protein>
    <recommendedName>
        <fullName evidence="4">Copper-containing nitrite reductase</fullName>
        <ecNumber evidence="3">1.7.2.1</ecNumber>
    </recommendedName>
</protein>
<evidence type="ECO:0000256" key="6">
    <source>
        <dbReference type="ARBA" id="ARBA00022723"/>
    </source>
</evidence>
<evidence type="ECO:0000256" key="1">
    <source>
        <dbReference type="ARBA" id="ARBA00001960"/>
    </source>
</evidence>
<evidence type="ECO:0000256" key="2">
    <source>
        <dbReference type="ARBA" id="ARBA00011233"/>
    </source>
</evidence>
<dbReference type="CDD" id="cd04208">
    <property type="entry name" value="CuRO_2_CuNIR"/>
    <property type="match status" value="1"/>
</dbReference>
<dbReference type="GO" id="GO:0009055">
    <property type="term" value="F:electron transfer activity"/>
    <property type="evidence" value="ECO:0007669"/>
    <property type="project" value="InterPro"/>
</dbReference>
<sequence>MNGMKKTGATSLALLLIVTSIAGCVGGGPDIVCGDGTGLVGDECVPVVTFDEVSYTLRAEMMQFIGVGGDIDGLVNPDLAVDVGDQVTITLTMGEINIHDIEIEGYNIATEQLNAEGSQDSFTFIADDEGTFAYYCTIPGHRSGGMEGAFIVGEGGNTGAIVEEIGAALAVDTDDISRNPFLMPAPIDRDIAETVHIYMEAVEVTAEIEDGTTFAYWTYNGTVPGPMFRARVGDTVVVHFSNNAESTMNHNVDFHAVTGQGGGAAATGTAPGETTSFSFLAQHAGLFVYHCATPDVPTHISKGMYGMILIEPETPLPTVDKEIYIMQGDIYTKWKPGTDGHQEFDDVAMFDENPTYVVFNGKFHGFTGENTIKANVGETMRIYFGVGGPNTISSFHVIGEIFDTVWNYGAVGDDPMVSVQTVLVPPGGAVVVDLSFEVPANYILVDHALTRAFHKGAIGIIEVTGAEDTTVYDENGE</sequence>
<reference evidence="14" key="1">
    <citation type="submission" date="2018-05" db="EMBL/GenBank/DDBJ databases">
        <authorList>
            <person name="Lanie J.A."/>
            <person name="Ng W.-L."/>
            <person name="Kazmierczak K.M."/>
            <person name="Andrzejewski T.M."/>
            <person name="Davidsen T.M."/>
            <person name="Wayne K.J."/>
            <person name="Tettelin H."/>
            <person name="Glass J.I."/>
            <person name="Rusch D."/>
            <person name="Podicherti R."/>
            <person name="Tsui H.-C.T."/>
            <person name="Winkler M.E."/>
        </authorList>
    </citation>
    <scope>NUCLEOTIDE SEQUENCE</scope>
</reference>
<comment type="cofactor">
    <cofactor evidence="1">
        <name>Cu(+)</name>
        <dbReference type="ChEBI" id="CHEBI:49552"/>
    </cofactor>
</comment>
<dbReference type="PROSITE" id="PS51257">
    <property type="entry name" value="PROKAR_LIPOPROTEIN"/>
    <property type="match status" value="1"/>
</dbReference>
<comment type="catalytic activity">
    <reaction evidence="11">
        <text>nitric oxide + Fe(III)-[cytochrome c] + H2O = Fe(II)-[cytochrome c] + nitrite + 2 H(+)</text>
        <dbReference type="Rhea" id="RHEA:15233"/>
        <dbReference type="Rhea" id="RHEA-COMP:10350"/>
        <dbReference type="Rhea" id="RHEA-COMP:14399"/>
        <dbReference type="ChEBI" id="CHEBI:15377"/>
        <dbReference type="ChEBI" id="CHEBI:15378"/>
        <dbReference type="ChEBI" id="CHEBI:16301"/>
        <dbReference type="ChEBI" id="CHEBI:16480"/>
        <dbReference type="ChEBI" id="CHEBI:29033"/>
        <dbReference type="ChEBI" id="CHEBI:29034"/>
        <dbReference type="EC" id="1.7.2.1"/>
    </reaction>
</comment>
<dbReference type="Pfam" id="PF00127">
    <property type="entry name" value="Copper-bind"/>
    <property type="match status" value="1"/>
</dbReference>
<dbReference type="AlphaFoldDB" id="A0A381SRC5"/>
<dbReference type="NCBIfam" id="TIGR02376">
    <property type="entry name" value="Cu_nitrite_red"/>
    <property type="match status" value="1"/>
</dbReference>
<dbReference type="EC" id="1.7.2.1" evidence="3"/>
<feature type="domain" description="Blue (type 1) copper" evidence="12">
    <location>
        <begin position="110"/>
        <end position="152"/>
    </location>
</feature>
<gene>
    <name evidence="14" type="ORF">METZ01_LOCUS59394</name>
</gene>
<dbReference type="PRINTS" id="PR00695">
    <property type="entry name" value="CUNO2RDTASE"/>
</dbReference>
<evidence type="ECO:0000256" key="8">
    <source>
        <dbReference type="ARBA" id="ARBA00022982"/>
    </source>
</evidence>
<dbReference type="PROSITE" id="PS00079">
    <property type="entry name" value="MULTICOPPER_OXIDASE1"/>
    <property type="match status" value="1"/>
</dbReference>
<dbReference type="InterPro" id="IPR045087">
    <property type="entry name" value="Cu-oxidase_fam"/>
</dbReference>
<evidence type="ECO:0000256" key="5">
    <source>
        <dbReference type="ARBA" id="ARBA00022448"/>
    </source>
</evidence>
<organism evidence="14">
    <name type="scientific">marine metagenome</name>
    <dbReference type="NCBI Taxonomy" id="408172"/>
    <lineage>
        <taxon>unclassified sequences</taxon>
        <taxon>metagenomes</taxon>
        <taxon>ecological metagenomes</taxon>
    </lineage>
</organism>
<dbReference type="SUPFAM" id="SSF49503">
    <property type="entry name" value="Cupredoxins"/>
    <property type="match status" value="3"/>
</dbReference>
<dbReference type="GO" id="GO:0005507">
    <property type="term" value="F:copper ion binding"/>
    <property type="evidence" value="ECO:0007669"/>
    <property type="project" value="InterPro"/>
</dbReference>
<keyword evidence="9" id="KW-0560">Oxidoreductase</keyword>
<dbReference type="InterPro" id="IPR028871">
    <property type="entry name" value="BlueCu_1_BS"/>
</dbReference>
<dbReference type="EMBL" id="UINC01003463">
    <property type="protein sequence ID" value="SVA06540.1"/>
    <property type="molecule type" value="Genomic_DNA"/>
</dbReference>
<evidence type="ECO:0000256" key="11">
    <source>
        <dbReference type="ARBA" id="ARBA00049340"/>
    </source>
</evidence>
<dbReference type="PANTHER" id="PTHR11709">
    <property type="entry name" value="MULTI-COPPER OXIDASE"/>
    <property type="match status" value="1"/>
</dbReference>
<dbReference type="InterPro" id="IPR008972">
    <property type="entry name" value="Cupredoxin"/>
</dbReference>
<evidence type="ECO:0000259" key="13">
    <source>
        <dbReference type="Pfam" id="PF07732"/>
    </source>
</evidence>
<proteinExistence type="predicted"/>
<comment type="subunit">
    <text evidence="2">Homotrimer.</text>
</comment>
<feature type="domain" description="Plastocyanin-like" evidence="13">
    <location>
        <begin position="204"/>
        <end position="313"/>
    </location>
</feature>
<dbReference type="GO" id="GO:0050421">
    <property type="term" value="F:nitrite reductase (NO-forming) activity"/>
    <property type="evidence" value="ECO:0007669"/>
    <property type="project" value="UniProtKB-EC"/>
</dbReference>
<evidence type="ECO:0000256" key="9">
    <source>
        <dbReference type="ARBA" id="ARBA00023002"/>
    </source>
</evidence>
<dbReference type="CDD" id="cd11020">
    <property type="entry name" value="CuRO_1_CuNIR"/>
    <property type="match status" value="1"/>
</dbReference>
<keyword evidence="5" id="KW-0813">Transport</keyword>
<dbReference type="InterPro" id="IPR011707">
    <property type="entry name" value="Cu-oxidase-like_N"/>
</dbReference>
<dbReference type="PROSITE" id="PS00196">
    <property type="entry name" value="COPPER_BLUE"/>
    <property type="match status" value="1"/>
</dbReference>
<accession>A0A381SRC5</accession>
<dbReference type="InterPro" id="IPR033138">
    <property type="entry name" value="Cu_oxidase_CS"/>
</dbReference>
<evidence type="ECO:0000256" key="10">
    <source>
        <dbReference type="ARBA" id="ARBA00023008"/>
    </source>
</evidence>
<keyword evidence="7" id="KW-0677">Repeat</keyword>
<dbReference type="InterPro" id="IPR001287">
    <property type="entry name" value="NO2-reductase_Cu"/>
</dbReference>